<dbReference type="Proteomes" id="UP000887013">
    <property type="component" value="Unassembled WGS sequence"/>
</dbReference>
<organism evidence="1 2">
    <name type="scientific">Nephila pilipes</name>
    <name type="common">Giant wood spider</name>
    <name type="synonym">Nephila maculata</name>
    <dbReference type="NCBI Taxonomy" id="299642"/>
    <lineage>
        <taxon>Eukaryota</taxon>
        <taxon>Metazoa</taxon>
        <taxon>Ecdysozoa</taxon>
        <taxon>Arthropoda</taxon>
        <taxon>Chelicerata</taxon>
        <taxon>Arachnida</taxon>
        <taxon>Araneae</taxon>
        <taxon>Araneomorphae</taxon>
        <taxon>Entelegynae</taxon>
        <taxon>Araneoidea</taxon>
        <taxon>Nephilidae</taxon>
        <taxon>Nephila</taxon>
    </lineage>
</organism>
<evidence type="ECO:0000313" key="2">
    <source>
        <dbReference type="Proteomes" id="UP000887013"/>
    </source>
</evidence>
<accession>A0A8X6UAS2</accession>
<evidence type="ECO:0000313" key="1">
    <source>
        <dbReference type="EMBL" id="GFU10823.1"/>
    </source>
</evidence>
<dbReference type="EMBL" id="BMAW01078398">
    <property type="protein sequence ID" value="GFU10823.1"/>
    <property type="molecule type" value="Genomic_DNA"/>
</dbReference>
<gene>
    <name evidence="1" type="primary">AVEN_157406_1</name>
    <name evidence="1" type="ORF">NPIL_497621</name>
</gene>
<dbReference type="AlphaFoldDB" id="A0A8X6UAS2"/>
<sequence>MQEKLGNNRQVTLRSFKGLIERFNENPIFYKQYREVVDGYLEEVIVEGCITEGLADESSFYLPHHDVVREDKSAIVLIDGGAY</sequence>
<name>A0A8X6UAS2_NEPPI</name>
<dbReference type="OrthoDB" id="5870662at2759"/>
<reference evidence="1" key="1">
    <citation type="submission" date="2020-08" db="EMBL/GenBank/DDBJ databases">
        <title>Multicomponent nature underlies the extraordinary mechanical properties of spider dragline silk.</title>
        <authorList>
            <person name="Kono N."/>
            <person name="Nakamura H."/>
            <person name="Mori M."/>
            <person name="Yoshida Y."/>
            <person name="Ohtoshi R."/>
            <person name="Malay A.D."/>
            <person name="Moran D.A.P."/>
            <person name="Tomita M."/>
            <person name="Numata K."/>
            <person name="Arakawa K."/>
        </authorList>
    </citation>
    <scope>NUCLEOTIDE SEQUENCE</scope>
</reference>
<proteinExistence type="predicted"/>
<comment type="caution">
    <text evidence="1">The sequence shown here is derived from an EMBL/GenBank/DDBJ whole genome shotgun (WGS) entry which is preliminary data.</text>
</comment>
<keyword evidence="2" id="KW-1185">Reference proteome</keyword>
<protein>
    <submittedName>
        <fullName evidence="1">Uncharacterized protein</fullName>
    </submittedName>
</protein>